<proteinExistence type="inferred from homology"/>
<evidence type="ECO:0000256" key="11">
    <source>
        <dbReference type="ARBA" id="ARBA00035015"/>
    </source>
</evidence>
<dbReference type="InterPro" id="IPR045588">
    <property type="entry name" value="CLSTN_C"/>
</dbReference>
<dbReference type="Proteomes" id="UP000663852">
    <property type="component" value="Unassembled WGS sequence"/>
</dbReference>
<evidence type="ECO:0000313" key="17">
    <source>
        <dbReference type="EMBL" id="CAF0899439.1"/>
    </source>
</evidence>
<evidence type="ECO:0000256" key="7">
    <source>
        <dbReference type="ARBA" id="ARBA00023018"/>
    </source>
</evidence>
<feature type="region of interest" description="Disordered" evidence="14">
    <location>
        <begin position="899"/>
        <end position="959"/>
    </location>
</feature>
<dbReference type="GO" id="GO:0009986">
    <property type="term" value="C:cell surface"/>
    <property type="evidence" value="ECO:0007669"/>
    <property type="project" value="TreeGrafter"/>
</dbReference>
<evidence type="ECO:0000256" key="10">
    <source>
        <dbReference type="ARBA" id="ARBA00034103"/>
    </source>
</evidence>
<dbReference type="Gene3D" id="2.60.40.60">
    <property type="entry name" value="Cadherins"/>
    <property type="match status" value="2"/>
</dbReference>
<dbReference type="GO" id="GO:0045211">
    <property type="term" value="C:postsynaptic membrane"/>
    <property type="evidence" value="ECO:0007669"/>
    <property type="project" value="TreeGrafter"/>
</dbReference>
<evidence type="ECO:0000256" key="12">
    <source>
        <dbReference type="ARBA" id="ARBA00046288"/>
    </source>
</evidence>
<keyword evidence="9" id="KW-0325">Glycoprotein</keyword>
<dbReference type="InterPro" id="IPR015919">
    <property type="entry name" value="Cadherin-like_sf"/>
</dbReference>
<reference evidence="17" key="1">
    <citation type="submission" date="2021-02" db="EMBL/GenBank/DDBJ databases">
        <authorList>
            <person name="Nowell W R."/>
        </authorList>
    </citation>
    <scope>NUCLEOTIDE SEQUENCE</scope>
</reference>
<dbReference type="SUPFAM" id="SSF49313">
    <property type="entry name" value="Cadherin-like"/>
    <property type="match status" value="2"/>
</dbReference>
<keyword evidence="4 13" id="KW-0106">Calcium</keyword>
<dbReference type="CDD" id="cd11304">
    <property type="entry name" value="Cadherin_repeat"/>
    <property type="match status" value="1"/>
</dbReference>
<dbReference type="Gene3D" id="2.60.120.200">
    <property type="match status" value="1"/>
</dbReference>
<evidence type="ECO:0000256" key="13">
    <source>
        <dbReference type="PROSITE-ProRule" id="PRU00043"/>
    </source>
</evidence>
<sequence length="976" mass="111015">MLGTKLTMKEEKRDVLILKDKRSIPMIWSIILAAFSALTNTQLVSTQTKSPRAKPNLFDPVLSADGYTGHLKENERIVQLQPRLAASDADSSKTVNGKICGYELSLHKHDDILAEATPSIPFTVELIDNQPVIKLKSTADPLDCEIKRTHRLFVRAYDCAPSDKRRYSERSAVIITVDDVNEYAPVFTHSNYLFKLHQDETCDESSCRVEAVDDDCANPDHRVCGYEIVTPNVPFAIDSNGSISITKHLDNNQYEFDVIAIDCFPASDNTRKVSQPARVTFKIIKTCQPNINDNAPSELIVQSDHIHLFDSVNVNTCPDSCNVEDIVGTVELYSNGLDSGCNLQQCSSIDREYILLEKDSQATGIPPSKIMTFNGYNQALIVNHSQFSGHLNNEFTIQMWMKHNHDGNNNNNNNSNNEKEHIFCKSDEKLKNRHHAALFIQNNYLKLLIRKEPLSGKTSTKYPSEWIWKVPEINDNQWHSYKLFVHYPEKVDLYIDDRLVVPTKDSFRIVEDIPLSEIPGTQDTIFALGACWHARASRLVQHFHGQLSGLTIVQKEELQRSSNCVRDCHQYLNIPDVQKEDGVEFMSNVNRSMWILRTDNTASYEKLLKHLVYRNTFQPLGPHGKRTVTVNTRVKCAGEVHTYDLPTFTRQVSIIEPKIPTKIEIRSDTSYNVPEEVIDRGIYLYRNLSIYTNAIKRNQGDISDCSLRATPTLSNSEQLIIPNDENLDHTITKEGAVITGVGSIDAYQYLLRQIAYISKMPVTYVDRSFTLVCNGVYDRVITNEIRVRIHIEKQMAPPAPVAAARSNKFVVNNDDIDENFIDVDDDIYPTKRSVSDWPIAVVVCVSVGLVGVLVLYLVVRMRSNNRQYHSSTNNADDMHSQMEWEDDIGLNITVNPLDETKKSTQPVNIHNVEQTRDNYSGSSSDDDDDDYENNARRNEYSSEEENDYQTRAKDPRKIEHQLEWDDAAIEYGPKKV</sequence>
<keyword evidence="8 15" id="KW-0472">Membrane</keyword>
<evidence type="ECO:0000256" key="2">
    <source>
        <dbReference type="ARBA" id="ARBA00022729"/>
    </source>
</evidence>
<keyword evidence="5" id="KW-0130">Cell adhesion</keyword>
<keyword evidence="7" id="KW-0770">Synapse</keyword>
<evidence type="ECO:0000256" key="1">
    <source>
        <dbReference type="ARBA" id="ARBA00022692"/>
    </source>
</evidence>
<keyword evidence="2" id="KW-0732">Signal</keyword>
<dbReference type="GO" id="GO:0012505">
    <property type="term" value="C:endomembrane system"/>
    <property type="evidence" value="ECO:0007669"/>
    <property type="project" value="UniProtKB-SubCell"/>
</dbReference>
<dbReference type="GO" id="GO:0005509">
    <property type="term" value="F:calcium ion binding"/>
    <property type="evidence" value="ECO:0007669"/>
    <property type="project" value="UniProtKB-UniRule"/>
</dbReference>
<dbReference type="PRINTS" id="PR00205">
    <property type="entry name" value="CADHERIN"/>
</dbReference>
<feature type="compositionally biased region" description="Polar residues" evidence="14">
    <location>
        <begin position="903"/>
        <end position="921"/>
    </location>
</feature>
<dbReference type="GO" id="GO:0051965">
    <property type="term" value="P:positive regulation of synapse assembly"/>
    <property type="evidence" value="ECO:0007669"/>
    <property type="project" value="TreeGrafter"/>
</dbReference>
<dbReference type="PROSITE" id="PS50268">
    <property type="entry name" value="CADHERIN_2"/>
    <property type="match status" value="2"/>
</dbReference>
<dbReference type="SUPFAM" id="SSF49899">
    <property type="entry name" value="Concanavalin A-like lectins/glucanases"/>
    <property type="match status" value="1"/>
</dbReference>
<feature type="domain" description="Cadherin" evidence="16">
    <location>
        <begin position="63"/>
        <end position="187"/>
    </location>
</feature>
<dbReference type="InterPro" id="IPR002126">
    <property type="entry name" value="Cadherin-like_dom"/>
</dbReference>
<evidence type="ECO:0000313" key="18">
    <source>
        <dbReference type="Proteomes" id="UP000663852"/>
    </source>
</evidence>
<evidence type="ECO:0000256" key="15">
    <source>
        <dbReference type="SAM" id="Phobius"/>
    </source>
</evidence>
<gene>
    <name evidence="17" type="ORF">EDS130_LOCUS9704</name>
</gene>
<evidence type="ECO:0000256" key="3">
    <source>
        <dbReference type="ARBA" id="ARBA00022737"/>
    </source>
</evidence>
<keyword evidence="1 15" id="KW-0812">Transmembrane</keyword>
<name>A0A813ZFG6_ADIRI</name>
<keyword evidence="6 15" id="KW-1133">Transmembrane helix</keyword>
<comment type="subcellular location">
    <subcellularLocation>
        <location evidence="12">Endomembrane system</location>
        <topology evidence="12">Single-pass type I membrane protein</topology>
    </subcellularLocation>
    <subcellularLocation>
        <location evidence="10">Synapse</location>
    </subcellularLocation>
</comment>
<dbReference type="Pfam" id="PF19699">
    <property type="entry name" value="CLSTN_C"/>
    <property type="match status" value="1"/>
</dbReference>
<dbReference type="GO" id="GO:0050806">
    <property type="term" value="P:positive regulation of synaptic transmission"/>
    <property type="evidence" value="ECO:0007669"/>
    <property type="project" value="TreeGrafter"/>
</dbReference>
<evidence type="ECO:0000256" key="8">
    <source>
        <dbReference type="ARBA" id="ARBA00023136"/>
    </source>
</evidence>
<dbReference type="SMART" id="SM00112">
    <property type="entry name" value="CA"/>
    <property type="match status" value="2"/>
</dbReference>
<organism evidence="17 18">
    <name type="scientific">Adineta ricciae</name>
    <name type="common">Rotifer</name>
    <dbReference type="NCBI Taxonomy" id="249248"/>
    <lineage>
        <taxon>Eukaryota</taxon>
        <taxon>Metazoa</taxon>
        <taxon>Spiralia</taxon>
        <taxon>Gnathifera</taxon>
        <taxon>Rotifera</taxon>
        <taxon>Eurotatoria</taxon>
        <taxon>Bdelloidea</taxon>
        <taxon>Adinetida</taxon>
        <taxon>Adinetidae</taxon>
        <taxon>Adineta</taxon>
    </lineage>
</organism>
<comment type="similarity">
    <text evidence="11">Belongs to the calsyntenin family.</text>
</comment>
<evidence type="ECO:0000256" key="9">
    <source>
        <dbReference type="ARBA" id="ARBA00023180"/>
    </source>
</evidence>
<dbReference type="OrthoDB" id="10012272at2759"/>
<dbReference type="AlphaFoldDB" id="A0A813ZFG6"/>
<dbReference type="PANTHER" id="PTHR14139">
    <property type="entry name" value="CALSYNTENIN"/>
    <property type="match status" value="1"/>
</dbReference>
<evidence type="ECO:0000256" key="4">
    <source>
        <dbReference type="ARBA" id="ARBA00022837"/>
    </source>
</evidence>
<feature type="domain" description="Cadherin" evidence="16">
    <location>
        <begin position="188"/>
        <end position="298"/>
    </location>
</feature>
<dbReference type="InterPro" id="IPR013320">
    <property type="entry name" value="ConA-like_dom_sf"/>
</dbReference>
<dbReference type="PANTHER" id="PTHR14139:SF2">
    <property type="entry name" value="CALSYNTENIN-1"/>
    <property type="match status" value="1"/>
</dbReference>
<keyword evidence="3" id="KW-0677">Repeat</keyword>
<dbReference type="GO" id="GO:0007156">
    <property type="term" value="P:homophilic cell adhesion via plasma membrane adhesion molecules"/>
    <property type="evidence" value="ECO:0007669"/>
    <property type="project" value="InterPro"/>
</dbReference>
<feature type="transmembrane region" description="Helical" evidence="15">
    <location>
        <begin position="837"/>
        <end position="859"/>
    </location>
</feature>
<evidence type="ECO:0000256" key="6">
    <source>
        <dbReference type="ARBA" id="ARBA00022989"/>
    </source>
</evidence>
<dbReference type="EMBL" id="CAJNOJ010000033">
    <property type="protein sequence ID" value="CAF0899439.1"/>
    <property type="molecule type" value="Genomic_DNA"/>
</dbReference>
<evidence type="ECO:0000256" key="14">
    <source>
        <dbReference type="SAM" id="MobiDB-lite"/>
    </source>
</evidence>
<evidence type="ECO:0000259" key="16">
    <source>
        <dbReference type="PROSITE" id="PS50268"/>
    </source>
</evidence>
<feature type="compositionally biased region" description="Basic and acidic residues" evidence="14">
    <location>
        <begin position="948"/>
        <end position="959"/>
    </location>
</feature>
<comment type="caution">
    <text evidence="17">The sequence shown here is derived from an EMBL/GenBank/DDBJ whole genome shotgun (WGS) entry which is preliminary data.</text>
</comment>
<evidence type="ECO:0000256" key="5">
    <source>
        <dbReference type="ARBA" id="ARBA00022889"/>
    </source>
</evidence>
<accession>A0A813ZFG6</accession>
<protein>
    <recommendedName>
        <fullName evidence="16">Cadherin domain-containing protein</fullName>
    </recommendedName>
</protein>